<dbReference type="STRING" id="656024.FsymDg_1153"/>
<feature type="region of interest" description="Disordered" evidence="1">
    <location>
        <begin position="175"/>
        <end position="194"/>
    </location>
</feature>
<proteinExistence type="predicted"/>
<evidence type="ECO:0000313" key="4">
    <source>
        <dbReference type="Proteomes" id="UP000001549"/>
    </source>
</evidence>
<organism evidence="3 4">
    <name type="scientific">Candidatus Protofrankia datiscae</name>
    <dbReference type="NCBI Taxonomy" id="2716812"/>
    <lineage>
        <taxon>Bacteria</taxon>
        <taxon>Bacillati</taxon>
        <taxon>Actinomycetota</taxon>
        <taxon>Actinomycetes</taxon>
        <taxon>Frankiales</taxon>
        <taxon>Frankiaceae</taxon>
        <taxon>Protofrankia</taxon>
    </lineage>
</organism>
<feature type="compositionally biased region" description="Basic and acidic residues" evidence="1">
    <location>
        <begin position="1"/>
        <end position="14"/>
    </location>
</feature>
<dbReference type="GO" id="GO:0003700">
    <property type="term" value="F:DNA-binding transcription factor activity"/>
    <property type="evidence" value="ECO:0007669"/>
    <property type="project" value="InterPro"/>
</dbReference>
<dbReference type="PROSITE" id="PS50995">
    <property type="entry name" value="HTH_MARR_2"/>
    <property type="match status" value="1"/>
</dbReference>
<dbReference type="Proteomes" id="UP000001549">
    <property type="component" value="Chromosome"/>
</dbReference>
<evidence type="ECO:0000313" key="3">
    <source>
        <dbReference type="EMBL" id="AEH08650.1"/>
    </source>
</evidence>
<feature type="domain" description="HTH marR-type" evidence="2">
    <location>
        <begin position="35"/>
        <end position="167"/>
    </location>
</feature>
<keyword evidence="4" id="KW-1185">Reference proteome</keyword>
<accession>F8AZH5</accession>
<dbReference type="PANTHER" id="PTHR33164:SF95">
    <property type="entry name" value="TRANSCRIPTIONAL REGULATOR"/>
    <property type="match status" value="1"/>
</dbReference>
<dbReference type="Gene3D" id="1.10.10.10">
    <property type="entry name" value="Winged helix-like DNA-binding domain superfamily/Winged helix DNA-binding domain"/>
    <property type="match status" value="1"/>
</dbReference>
<reference evidence="3 4" key="1">
    <citation type="submission" date="2011-05" db="EMBL/GenBank/DDBJ databases">
        <title>Complete sequence of chromosome of Frankia symbiont of Datisca glomerata.</title>
        <authorList>
            <consortium name="US DOE Joint Genome Institute"/>
            <person name="Lucas S."/>
            <person name="Han J."/>
            <person name="Lapidus A."/>
            <person name="Cheng J.-F."/>
            <person name="Goodwin L."/>
            <person name="Pitluck S."/>
            <person name="Peters L."/>
            <person name="Mikhailova N."/>
            <person name="Chertkov O."/>
            <person name="Teshima H."/>
            <person name="Han C."/>
            <person name="Tapia R."/>
            <person name="Land M."/>
            <person name="Hauser L."/>
            <person name="Kyrpides N."/>
            <person name="Ivanova N."/>
            <person name="Pagani I."/>
            <person name="Berry A."/>
            <person name="Pawlowski K."/>
            <person name="Persson T."/>
            <person name="Vanden Heuvel B."/>
            <person name="Benson D."/>
            <person name="Woyke T."/>
        </authorList>
    </citation>
    <scope>NUCLEOTIDE SEQUENCE [LARGE SCALE GENOMIC DNA]</scope>
    <source>
        <strain evidence="4">4085684</strain>
    </source>
</reference>
<gene>
    <name evidence="3" type="ordered locus">FsymDg_1153</name>
</gene>
<dbReference type="PANTHER" id="PTHR33164">
    <property type="entry name" value="TRANSCRIPTIONAL REGULATOR, MARR FAMILY"/>
    <property type="match status" value="1"/>
</dbReference>
<dbReference type="EMBL" id="CP002801">
    <property type="protein sequence ID" value="AEH08650.1"/>
    <property type="molecule type" value="Genomic_DNA"/>
</dbReference>
<dbReference type="InterPro" id="IPR036388">
    <property type="entry name" value="WH-like_DNA-bd_sf"/>
</dbReference>
<dbReference type="Pfam" id="PF12802">
    <property type="entry name" value="MarR_2"/>
    <property type="match status" value="1"/>
</dbReference>
<dbReference type="HOGENOM" id="CLU_083287_4_2_11"/>
<dbReference type="KEGG" id="fsy:FsymDg_1153"/>
<feature type="region of interest" description="Disordered" evidence="1">
    <location>
        <begin position="1"/>
        <end position="31"/>
    </location>
</feature>
<dbReference type="RefSeq" id="WP_013872628.1">
    <property type="nucleotide sequence ID" value="NZ_CAAAFP010000081.1"/>
</dbReference>
<dbReference type="GO" id="GO:0006950">
    <property type="term" value="P:response to stress"/>
    <property type="evidence" value="ECO:0007669"/>
    <property type="project" value="TreeGrafter"/>
</dbReference>
<feature type="compositionally biased region" description="Polar residues" evidence="1">
    <location>
        <begin position="15"/>
        <end position="27"/>
    </location>
</feature>
<name>F8AZH5_9ACTN</name>
<feature type="compositionally biased region" description="Basic and acidic residues" evidence="1">
    <location>
        <begin position="179"/>
        <end position="188"/>
    </location>
</feature>
<dbReference type="SUPFAM" id="SSF46785">
    <property type="entry name" value="Winged helix' DNA-binding domain"/>
    <property type="match status" value="1"/>
</dbReference>
<dbReference type="SMART" id="SM00347">
    <property type="entry name" value="HTH_MARR"/>
    <property type="match status" value="1"/>
</dbReference>
<dbReference type="eggNOG" id="COG1846">
    <property type="taxonomic scope" value="Bacteria"/>
</dbReference>
<evidence type="ECO:0000259" key="2">
    <source>
        <dbReference type="PROSITE" id="PS50995"/>
    </source>
</evidence>
<evidence type="ECO:0000256" key="1">
    <source>
        <dbReference type="SAM" id="MobiDB-lite"/>
    </source>
</evidence>
<dbReference type="InterPro" id="IPR039422">
    <property type="entry name" value="MarR/SlyA-like"/>
</dbReference>
<sequence length="194" mass="21286">MEHSDARETSRETSKAMSGSRTGTASATELPEEVHEDLGWLLTQVLNGFLDAAQETVGDFPGGLRGLHVLSATANGCSRNQLEVARRLGIDRSVMVRLIDDLERGGLVKRCPDPADRRARLIRPTDTGLRQHEEMTARLDVAKQQVLAPLSIDEQESLTAMLRRVVIGLLPAGQSPEPCLKDAETDQKRSRRPA</sequence>
<protein>
    <submittedName>
        <fullName evidence="3">Regulatory protein MarR</fullName>
    </submittedName>
</protein>
<dbReference type="PRINTS" id="PR00598">
    <property type="entry name" value="HTHMARR"/>
</dbReference>
<dbReference type="AlphaFoldDB" id="F8AZH5"/>
<dbReference type="InterPro" id="IPR000835">
    <property type="entry name" value="HTH_MarR-typ"/>
</dbReference>
<dbReference type="InterPro" id="IPR036390">
    <property type="entry name" value="WH_DNA-bd_sf"/>
</dbReference>